<dbReference type="InterPro" id="IPR013430">
    <property type="entry name" value="Toxin_antidote_HigA"/>
</dbReference>
<name>G8NWQ4_GRAMM</name>
<dbReference type="SUPFAM" id="SSF47413">
    <property type="entry name" value="lambda repressor-like DNA-binding domains"/>
    <property type="match status" value="1"/>
</dbReference>
<reference evidence="3 4" key="1">
    <citation type="submission" date="2011-11" db="EMBL/GenBank/DDBJ databases">
        <title>Complete sequence of Granulicella mallensis MP5ACTX8.</title>
        <authorList>
            <consortium name="US DOE Joint Genome Institute"/>
            <person name="Lucas S."/>
            <person name="Copeland A."/>
            <person name="Lapidus A."/>
            <person name="Cheng J.-F."/>
            <person name="Goodwin L."/>
            <person name="Pitluck S."/>
            <person name="Peters L."/>
            <person name="Lu M."/>
            <person name="Detter J.C."/>
            <person name="Han C."/>
            <person name="Tapia R."/>
            <person name="Land M."/>
            <person name="Hauser L."/>
            <person name="Kyrpides N."/>
            <person name="Ivanova N."/>
            <person name="Mikhailova N."/>
            <person name="Pagani I."/>
            <person name="Rawat S."/>
            <person name="Mannisto M."/>
            <person name="Haggblom M."/>
            <person name="Woyke T."/>
        </authorList>
    </citation>
    <scope>NUCLEOTIDE SEQUENCE [LARGE SCALE GENOMIC DNA]</scope>
    <source>
        <strain evidence="4">ATCC BAA-1857 / DSM 23137 / MP5ACTX8</strain>
    </source>
</reference>
<gene>
    <name evidence="3" type="ordered locus">AciX8_4671</name>
</gene>
<feature type="domain" description="HTH cro/C1-type" evidence="2">
    <location>
        <begin position="21"/>
        <end position="60"/>
    </location>
</feature>
<proteinExistence type="predicted"/>
<dbReference type="Gene3D" id="1.10.260.40">
    <property type="entry name" value="lambda repressor-like DNA-binding domains"/>
    <property type="match status" value="1"/>
</dbReference>
<dbReference type="EMBL" id="CP003130">
    <property type="protein sequence ID" value="AEU38941.1"/>
    <property type="molecule type" value="Genomic_DNA"/>
</dbReference>
<dbReference type="PANTHER" id="PTHR36924">
    <property type="entry name" value="ANTITOXIN HIGA-1"/>
    <property type="match status" value="1"/>
</dbReference>
<dbReference type="NCBIfam" id="TIGR02607">
    <property type="entry name" value="antidote_HigA"/>
    <property type="match status" value="1"/>
</dbReference>
<dbReference type="OrthoDB" id="5297543at2"/>
<dbReference type="KEGG" id="gma:AciX8_4671"/>
<organism evidence="3 4">
    <name type="scientific">Granulicella mallensis (strain ATCC BAA-1857 / DSM 23137 / MP5ACTX8)</name>
    <dbReference type="NCBI Taxonomy" id="682795"/>
    <lineage>
        <taxon>Bacteria</taxon>
        <taxon>Pseudomonadati</taxon>
        <taxon>Acidobacteriota</taxon>
        <taxon>Terriglobia</taxon>
        <taxon>Terriglobales</taxon>
        <taxon>Acidobacteriaceae</taxon>
        <taxon>Granulicella</taxon>
    </lineage>
</organism>
<sequence length="99" mass="10778">MMKNPCHPGELLEDSFGKDGLNISIAEAARHLGVARVTLSRVVNTRASVSPDLAVRLERAGLSTARLWLAVQSAYDLSQALKRKQPKIIPFQIQGKKAA</sequence>
<dbReference type="HOGENOM" id="CLU_140230_2_1_0"/>
<evidence type="ECO:0000259" key="2">
    <source>
        <dbReference type="Pfam" id="PF01381"/>
    </source>
</evidence>
<dbReference type="Proteomes" id="UP000007113">
    <property type="component" value="Chromosome"/>
</dbReference>
<accession>G8NWQ4</accession>
<evidence type="ECO:0000313" key="3">
    <source>
        <dbReference type="EMBL" id="AEU38941.1"/>
    </source>
</evidence>
<dbReference type="PANTHER" id="PTHR36924:SF1">
    <property type="entry name" value="ANTITOXIN HIGA-1"/>
    <property type="match status" value="1"/>
</dbReference>
<dbReference type="InterPro" id="IPR001387">
    <property type="entry name" value="Cro/C1-type_HTH"/>
</dbReference>
<dbReference type="GO" id="GO:0003677">
    <property type="term" value="F:DNA binding"/>
    <property type="evidence" value="ECO:0007669"/>
    <property type="project" value="UniProtKB-KW"/>
</dbReference>
<dbReference type="CDD" id="cd00093">
    <property type="entry name" value="HTH_XRE"/>
    <property type="match status" value="1"/>
</dbReference>
<dbReference type="RefSeq" id="WP_014267812.1">
    <property type="nucleotide sequence ID" value="NC_016631.1"/>
</dbReference>
<protein>
    <submittedName>
        <fullName evidence="3">Plasmid maintenance system antidote protein, XRE family</fullName>
    </submittedName>
</protein>
<dbReference type="eggNOG" id="COG3093">
    <property type="taxonomic scope" value="Bacteria"/>
</dbReference>
<evidence type="ECO:0000256" key="1">
    <source>
        <dbReference type="ARBA" id="ARBA00023125"/>
    </source>
</evidence>
<keyword evidence="4" id="KW-1185">Reference proteome</keyword>
<keyword evidence="1" id="KW-0238">DNA-binding</keyword>
<dbReference type="InterPro" id="IPR010982">
    <property type="entry name" value="Lambda_DNA-bd_dom_sf"/>
</dbReference>
<dbReference type="Pfam" id="PF01381">
    <property type="entry name" value="HTH_3"/>
    <property type="match status" value="1"/>
</dbReference>
<evidence type="ECO:0000313" key="4">
    <source>
        <dbReference type="Proteomes" id="UP000007113"/>
    </source>
</evidence>
<dbReference type="STRING" id="682795.AciX8_4671"/>
<dbReference type="AlphaFoldDB" id="G8NWQ4"/>